<dbReference type="InterPro" id="IPR038765">
    <property type="entry name" value="Papain-like_cys_pep_sf"/>
</dbReference>
<reference evidence="4" key="1">
    <citation type="journal article" date="2020" name="Nature">
        <title>Giant virus diversity and host interactions through global metagenomics.</title>
        <authorList>
            <person name="Schulz F."/>
            <person name="Roux S."/>
            <person name="Paez-Espino D."/>
            <person name="Jungbluth S."/>
            <person name="Walsh D.A."/>
            <person name="Denef V.J."/>
            <person name="McMahon K.D."/>
            <person name="Konstantinidis K.T."/>
            <person name="Eloe-Fadrosh E.A."/>
            <person name="Kyrpides N.C."/>
            <person name="Woyke T."/>
        </authorList>
    </citation>
    <scope>NUCLEOTIDE SEQUENCE</scope>
    <source>
        <strain evidence="4">GVMAG-M-3300023174-176</strain>
    </source>
</reference>
<protein>
    <recommendedName>
        <fullName evidence="3">Ubiquitin-like protease family profile domain-containing protein</fullName>
    </recommendedName>
</protein>
<proteinExistence type="predicted"/>
<evidence type="ECO:0000259" key="3">
    <source>
        <dbReference type="Pfam" id="PF02902"/>
    </source>
</evidence>
<organism evidence="4">
    <name type="scientific">viral metagenome</name>
    <dbReference type="NCBI Taxonomy" id="1070528"/>
    <lineage>
        <taxon>unclassified sequences</taxon>
        <taxon>metagenomes</taxon>
        <taxon>organismal metagenomes</taxon>
    </lineage>
</organism>
<dbReference type="GO" id="GO:0008234">
    <property type="term" value="F:cysteine-type peptidase activity"/>
    <property type="evidence" value="ECO:0007669"/>
    <property type="project" value="InterPro"/>
</dbReference>
<dbReference type="EMBL" id="MN739613">
    <property type="protein sequence ID" value="QHT15805.1"/>
    <property type="molecule type" value="Genomic_DNA"/>
</dbReference>
<evidence type="ECO:0000313" key="4">
    <source>
        <dbReference type="EMBL" id="QHT15805.1"/>
    </source>
</evidence>
<keyword evidence="1" id="KW-0645">Protease</keyword>
<evidence type="ECO:0000256" key="1">
    <source>
        <dbReference type="ARBA" id="ARBA00022670"/>
    </source>
</evidence>
<evidence type="ECO:0000256" key="2">
    <source>
        <dbReference type="ARBA" id="ARBA00022801"/>
    </source>
</evidence>
<feature type="domain" description="Ubiquitin-like protease family profile" evidence="3">
    <location>
        <begin position="170"/>
        <end position="258"/>
    </location>
</feature>
<dbReference type="Pfam" id="PF02902">
    <property type="entry name" value="Peptidase_C48"/>
    <property type="match status" value="1"/>
</dbReference>
<sequence length="274" mass="31955">MGSKTRKAPKYKLSIDQVGYCHPKHKSRRKGATCLPADVYKEVKAAGNDICGPHDDHCILDRLPLDEVKKEELRKEYLRPRYPASWYKKKDQWLDNFQIIDVMKQYETTFPWFRFMGALPMDFSAPDPYRPKDQPKQCMQPDVCNLNLKAEYDKGVRGIGFIFNLDPHFKGGSHWVAMYIDLRSVSKPGAYYFDSYGMKTPPLVARLMRSLRLQIPALTMAYNARRFQFSDSECGVYSMYFIVCMLQHIPFRKFCKTSVPDGFMLSLREAFFSK</sequence>
<dbReference type="SUPFAM" id="SSF54001">
    <property type="entry name" value="Cysteine proteinases"/>
    <property type="match status" value="1"/>
</dbReference>
<dbReference type="AlphaFoldDB" id="A0A6C0DJS0"/>
<dbReference type="Gene3D" id="3.40.395.10">
    <property type="entry name" value="Adenoviral Proteinase, Chain A"/>
    <property type="match status" value="1"/>
</dbReference>
<keyword evidence="2" id="KW-0378">Hydrolase</keyword>
<dbReference type="InterPro" id="IPR003653">
    <property type="entry name" value="Peptidase_C48_C"/>
</dbReference>
<accession>A0A6C0DJS0</accession>
<dbReference type="GO" id="GO:0006508">
    <property type="term" value="P:proteolysis"/>
    <property type="evidence" value="ECO:0007669"/>
    <property type="project" value="UniProtKB-KW"/>
</dbReference>
<name>A0A6C0DJS0_9ZZZZ</name>